<evidence type="ECO:0000256" key="5">
    <source>
        <dbReference type="SAM" id="MobiDB-lite"/>
    </source>
</evidence>
<protein>
    <recommendedName>
        <fullName evidence="6">Metallo-beta-lactamase domain-containing protein</fullName>
    </recommendedName>
</protein>
<dbReference type="InterPro" id="IPR036866">
    <property type="entry name" value="RibonucZ/Hydroxyglut_hydro"/>
</dbReference>
<organism evidence="7 8">
    <name type="scientific">Rossellomorea vietnamensis</name>
    <dbReference type="NCBI Taxonomy" id="218284"/>
    <lineage>
        <taxon>Bacteria</taxon>
        <taxon>Bacillati</taxon>
        <taxon>Bacillota</taxon>
        <taxon>Bacilli</taxon>
        <taxon>Bacillales</taxon>
        <taxon>Bacillaceae</taxon>
        <taxon>Rossellomorea</taxon>
    </lineage>
</organism>
<comment type="caution">
    <text evidence="7">The sequence shown here is derived from an EMBL/GenBank/DDBJ whole genome shotgun (WGS) entry which is preliminary data.</text>
</comment>
<dbReference type="AlphaFoldDB" id="A0A0P6WU56"/>
<gene>
    <name evidence="7" type="ORF">AM506_09020</name>
</gene>
<dbReference type="OrthoDB" id="9802248at2"/>
<dbReference type="RefSeq" id="WP_060672181.1">
    <property type="nucleotide sequence ID" value="NZ_JBCNGU010000018.1"/>
</dbReference>
<evidence type="ECO:0000313" key="8">
    <source>
        <dbReference type="Proteomes" id="UP000050398"/>
    </source>
</evidence>
<feature type="region of interest" description="Disordered" evidence="5">
    <location>
        <begin position="190"/>
        <end position="211"/>
    </location>
</feature>
<sequence>MQWKQMPLGPLQTNCYILWNTNNDCLVIDPGGEGEKLIQWLENKSLTPLAILLTHAHFDHIGAVDQMRAHFSIPVYVHEKEAQWLLDPSLNGSQLFMMGEPVRLKPADYILTNEKNLKIRDFQLQLFETPGHSPGSISYYVQECGIVLAGDTLFMGSIGRSDLPGGNQKELLASIHDKLLTLPEETTVLSGHGPETSIEAEMDSNPFLNGF</sequence>
<evidence type="ECO:0000256" key="2">
    <source>
        <dbReference type="ARBA" id="ARBA00022723"/>
    </source>
</evidence>
<evidence type="ECO:0000259" key="6">
    <source>
        <dbReference type="SMART" id="SM00849"/>
    </source>
</evidence>
<dbReference type="Proteomes" id="UP000050398">
    <property type="component" value="Unassembled WGS sequence"/>
</dbReference>
<name>A0A0P6WU56_9BACI</name>
<keyword evidence="4" id="KW-0862">Zinc</keyword>
<keyword evidence="3" id="KW-0378">Hydrolase</keyword>
<evidence type="ECO:0000256" key="1">
    <source>
        <dbReference type="ARBA" id="ARBA00001947"/>
    </source>
</evidence>
<feature type="domain" description="Metallo-beta-lactamase" evidence="6">
    <location>
        <begin position="12"/>
        <end position="192"/>
    </location>
</feature>
<keyword evidence="2" id="KW-0479">Metal-binding</keyword>
<reference evidence="7 8" key="1">
    <citation type="submission" date="2015-08" db="EMBL/GenBank/DDBJ databases">
        <title>Draft Genome Sequence of Bacillus vietnamensis UCD-SED5.</title>
        <authorList>
            <person name="Lee R.D."/>
            <person name="Jospin G."/>
            <person name="Lang J.M."/>
            <person name="Coil D.A."/>
            <person name="Eisen J.A."/>
        </authorList>
    </citation>
    <scope>NUCLEOTIDE SEQUENCE [LARGE SCALE GENOMIC DNA]</scope>
    <source>
        <strain evidence="7 8">UCD-SED5</strain>
    </source>
</reference>
<dbReference type="CDD" id="cd06262">
    <property type="entry name" value="metallo-hydrolase-like_MBL-fold"/>
    <property type="match status" value="1"/>
</dbReference>
<comment type="cofactor">
    <cofactor evidence="1">
        <name>Zn(2+)</name>
        <dbReference type="ChEBI" id="CHEBI:29105"/>
    </cofactor>
</comment>
<dbReference type="InterPro" id="IPR051453">
    <property type="entry name" value="MBL_Glyoxalase_II"/>
</dbReference>
<dbReference type="InterPro" id="IPR001279">
    <property type="entry name" value="Metallo-B-lactamas"/>
</dbReference>
<dbReference type="PANTHER" id="PTHR46233">
    <property type="entry name" value="HYDROXYACYLGLUTATHIONE HYDROLASE GLOC"/>
    <property type="match status" value="1"/>
</dbReference>
<dbReference type="GO" id="GO:0016787">
    <property type="term" value="F:hydrolase activity"/>
    <property type="evidence" value="ECO:0007669"/>
    <property type="project" value="UniProtKB-KW"/>
</dbReference>
<evidence type="ECO:0000256" key="3">
    <source>
        <dbReference type="ARBA" id="ARBA00022801"/>
    </source>
</evidence>
<dbReference type="SMART" id="SM00849">
    <property type="entry name" value="Lactamase_B"/>
    <property type="match status" value="1"/>
</dbReference>
<dbReference type="EMBL" id="LIXZ01000006">
    <property type="protein sequence ID" value="KPL59605.1"/>
    <property type="molecule type" value="Genomic_DNA"/>
</dbReference>
<accession>A0A0P6WU56</accession>
<dbReference type="PANTHER" id="PTHR46233:SF3">
    <property type="entry name" value="HYDROXYACYLGLUTATHIONE HYDROLASE GLOC"/>
    <property type="match status" value="1"/>
</dbReference>
<evidence type="ECO:0000256" key="4">
    <source>
        <dbReference type="ARBA" id="ARBA00022833"/>
    </source>
</evidence>
<dbReference type="SUPFAM" id="SSF56281">
    <property type="entry name" value="Metallo-hydrolase/oxidoreductase"/>
    <property type="match status" value="1"/>
</dbReference>
<proteinExistence type="predicted"/>
<dbReference type="eggNOG" id="COG0491">
    <property type="taxonomic scope" value="Bacteria"/>
</dbReference>
<dbReference type="PATRIC" id="fig|218284.4.peg.3455"/>
<evidence type="ECO:0000313" key="7">
    <source>
        <dbReference type="EMBL" id="KPL59605.1"/>
    </source>
</evidence>
<dbReference type="GO" id="GO:0046872">
    <property type="term" value="F:metal ion binding"/>
    <property type="evidence" value="ECO:0007669"/>
    <property type="project" value="UniProtKB-KW"/>
</dbReference>
<dbReference type="Pfam" id="PF00753">
    <property type="entry name" value="Lactamase_B"/>
    <property type="match status" value="1"/>
</dbReference>
<dbReference type="Gene3D" id="3.60.15.10">
    <property type="entry name" value="Ribonuclease Z/Hydroxyacylglutathione hydrolase-like"/>
    <property type="match status" value="1"/>
</dbReference>